<evidence type="ECO:0008006" key="4">
    <source>
        <dbReference type="Google" id="ProtNLM"/>
    </source>
</evidence>
<name>A0AAI9FS05_STEMA</name>
<proteinExistence type="predicted"/>
<dbReference type="Proteomes" id="UP001218208">
    <property type="component" value="Unassembled WGS sequence"/>
</dbReference>
<gene>
    <name evidence="2" type="ORF">QEG23_001008</name>
</gene>
<evidence type="ECO:0000313" key="3">
    <source>
        <dbReference type="Proteomes" id="UP001218208"/>
    </source>
</evidence>
<keyword evidence="1" id="KW-0472">Membrane</keyword>
<feature type="transmembrane region" description="Helical" evidence="1">
    <location>
        <begin position="20"/>
        <end position="37"/>
    </location>
</feature>
<dbReference type="EMBL" id="ABLOJW010000004">
    <property type="protein sequence ID" value="EKT4091523.1"/>
    <property type="molecule type" value="Genomic_DNA"/>
</dbReference>
<evidence type="ECO:0000313" key="2">
    <source>
        <dbReference type="EMBL" id="EKT4091523.1"/>
    </source>
</evidence>
<evidence type="ECO:0000256" key="1">
    <source>
        <dbReference type="SAM" id="Phobius"/>
    </source>
</evidence>
<accession>A0AAI9FS05</accession>
<organism evidence="2 3">
    <name type="scientific">Stenotrophomonas maltophilia</name>
    <name type="common">Pseudomonas maltophilia</name>
    <name type="synonym">Xanthomonas maltophilia</name>
    <dbReference type="NCBI Taxonomy" id="40324"/>
    <lineage>
        <taxon>Bacteria</taxon>
        <taxon>Pseudomonadati</taxon>
        <taxon>Pseudomonadota</taxon>
        <taxon>Gammaproteobacteria</taxon>
        <taxon>Lysobacterales</taxon>
        <taxon>Lysobacteraceae</taxon>
        <taxon>Stenotrophomonas</taxon>
        <taxon>Stenotrophomonas maltophilia group</taxon>
    </lineage>
</organism>
<comment type="caution">
    <text evidence="2">The sequence shown here is derived from an EMBL/GenBank/DDBJ whole genome shotgun (WGS) entry which is preliminary data.</text>
</comment>
<keyword evidence="1" id="KW-1133">Transmembrane helix</keyword>
<dbReference type="AlphaFoldDB" id="A0AAI9FS05"/>
<reference evidence="2" key="1">
    <citation type="submission" date="2022-07" db="EMBL/GenBank/DDBJ databases">
        <authorList>
            <consortium name="DAFM: The Division of Animal and Food Microbiology"/>
        </authorList>
    </citation>
    <scope>NUCLEOTIDE SEQUENCE</scope>
    <source>
        <strain evidence="2">19MO01SH01-2</strain>
    </source>
</reference>
<protein>
    <recommendedName>
        <fullName evidence="4">Transmembrane protein</fullName>
    </recommendedName>
</protein>
<keyword evidence="1" id="KW-0812">Transmembrane</keyword>
<sequence>MKLGDKPSQKPLGGSEFRSFLWISLVLLLALVGMLLWKVASKAQTSSTSAEVRAAQIATTQENLLDAVKECEKRYSQMNSDRQYTVSDLRVYAAVCKQLREDYKAKWGREP</sequence>